<protein>
    <submittedName>
        <fullName evidence="3">TlpA family protein disulfide reductase</fullName>
    </submittedName>
</protein>
<evidence type="ECO:0000313" key="3">
    <source>
        <dbReference type="EMBL" id="MCF0040372.1"/>
    </source>
</evidence>
<dbReference type="SUPFAM" id="SSF52833">
    <property type="entry name" value="Thioredoxin-like"/>
    <property type="match status" value="1"/>
</dbReference>
<dbReference type="PANTHER" id="PTHR42852:SF13">
    <property type="entry name" value="PROTEIN DIPZ"/>
    <property type="match status" value="1"/>
</dbReference>
<dbReference type="GO" id="GO:0016491">
    <property type="term" value="F:oxidoreductase activity"/>
    <property type="evidence" value="ECO:0007669"/>
    <property type="project" value="InterPro"/>
</dbReference>
<comment type="caution">
    <text evidence="3">The sequence shown here is derived from an EMBL/GenBank/DDBJ whole genome shotgun (WGS) entry which is preliminary data.</text>
</comment>
<dbReference type="InterPro" id="IPR050553">
    <property type="entry name" value="Thioredoxin_ResA/DsbE_sf"/>
</dbReference>
<dbReference type="RefSeq" id="WP_234612828.1">
    <property type="nucleotide sequence ID" value="NZ_CP098806.1"/>
</dbReference>
<accession>A0A9X1TGF3</accession>
<feature type="domain" description="Thioredoxin" evidence="2">
    <location>
        <begin position="128"/>
        <end position="267"/>
    </location>
</feature>
<dbReference type="PANTHER" id="PTHR42852">
    <property type="entry name" value="THIOL:DISULFIDE INTERCHANGE PROTEIN DSBE"/>
    <property type="match status" value="1"/>
</dbReference>
<evidence type="ECO:0000259" key="2">
    <source>
        <dbReference type="PROSITE" id="PS51352"/>
    </source>
</evidence>
<evidence type="ECO:0000313" key="4">
    <source>
        <dbReference type="Proteomes" id="UP001139700"/>
    </source>
</evidence>
<keyword evidence="4" id="KW-1185">Reference proteome</keyword>
<name>A0A9X1TGF3_9BACT</name>
<dbReference type="Proteomes" id="UP001139700">
    <property type="component" value="Unassembled WGS sequence"/>
</dbReference>
<keyword evidence="1" id="KW-0732">Signal</keyword>
<dbReference type="GO" id="GO:0016209">
    <property type="term" value="F:antioxidant activity"/>
    <property type="evidence" value="ECO:0007669"/>
    <property type="project" value="InterPro"/>
</dbReference>
<dbReference type="InterPro" id="IPR036249">
    <property type="entry name" value="Thioredoxin-like_sf"/>
</dbReference>
<dbReference type="AlphaFoldDB" id="A0A9X1TGF3"/>
<gene>
    <name evidence="3" type="ORF">LXM24_09775</name>
</gene>
<dbReference type="Pfam" id="PF00578">
    <property type="entry name" value="AhpC-TSA"/>
    <property type="match status" value="1"/>
</dbReference>
<dbReference type="InterPro" id="IPR000866">
    <property type="entry name" value="AhpC/TSA"/>
</dbReference>
<dbReference type="Gene3D" id="3.40.30.10">
    <property type="entry name" value="Glutaredoxin"/>
    <property type="match status" value="1"/>
</dbReference>
<proteinExistence type="predicted"/>
<feature type="chain" id="PRO_5040852705" evidence="1">
    <location>
        <begin position="25"/>
        <end position="267"/>
    </location>
</feature>
<dbReference type="CDD" id="cd02966">
    <property type="entry name" value="TlpA_like_family"/>
    <property type="match status" value="1"/>
</dbReference>
<evidence type="ECO:0000256" key="1">
    <source>
        <dbReference type="SAM" id="SignalP"/>
    </source>
</evidence>
<reference evidence="3" key="1">
    <citation type="submission" date="2021-12" db="EMBL/GenBank/DDBJ databases">
        <title>Novel species in genus Dyadobacter.</title>
        <authorList>
            <person name="Ma C."/>
        </authorList>
    </citation>
    <scope>NUCLEOTIDE SEQUENCE</scope>
    <source>
        <strain evidence="3">CY399</strain>
    </source>
</reference>
<dbReference type="EMBL" id="JAJTTA010000002">
    <property type="protein sequence ID" value="MCF0040372.1"/>
    <property type="molecule type" value="Genomic_DNA"/>
</dbReference>
<dbReference type="PROSITE" id="PS51352">
    <property type="entry name" value="THIOREDOXIN_2"/>
    <property type="match status" value="1"/>
</dbReference>
<sequence length="267" mass="30184">MRKLHILALVTCMLLCNSCSKENAQTEDPVGTPVQQPVSLTSNFANWWSYNNKHIKLYEDFNAFDTDSKQIRTDDFMKSMTSGEYISVKYIGKDSSTHYKLYKLPDSADPNIKLALKGWMAHEYANYLLKEKPLPGLNYTDLQGKVFDDQTLNGKIVVLKFWFIGCKSCVAEMPELNKLVARYKDRKDIVFVSLAFDSAEKLKKFLTQKQFDYAVVAGQQDYIMNTLGIKAAPTHIILSKEGLVDKVVNSAETLVPLVDKIASQSAI</sequence>
<feature type="signal peptide" evidence="1">
    <location>
        <begin position="1"/>
        <end position="24"/>
    </location>
</feature>
<organism evidence="3 4">
    <name type="scientific">Dyadobacter fanqingshengii</name>
    <dbReference type="NCBI Taxonomy" id="2906443"/>
    <lineage>
        <taxon>Bacteria</taxon>
        <taxon>Pseudomonadati</taxon>
        <taxon>Bacteroidota</taxon>
        <taxon>Cytophagia</taxon>
        <taxon>Cytophagales</taxon>
        <taxon>Spirosomataceae</taxon>
        <taxon>Dyadobacter</taxon>
    </lineage>
</organism>
<dbReference type="InterPro" id="IPR013766">
    <property type="entry name" value="Thioredoxin_domain"/>
</dbReference>